<accession>A0AAV6Y9W9</accession>
<sequence length="102" mass="11678">RWRYYGWGRAVLCGGGGGREWRNNPDRRGGGIHAGRYKTLLRLQLQDGFCYNVSVLTILSITVRYTVRVNQRRDEGCSAMLKYNLHERAPPAGHVPQCLKIF</sequence>
<name>A0AAV6Y9W9_ENGPU</name>
<proteinExistence type="predicted"/>
<dbReference type="EMBL" id="WNYA01107873">
    <property type="protein sequence ID" value="KAG8534424.1"/>
    <property type="molecule type" value="Genomic_DNA"/>
</dbReference>
<keyword evidence="2" id="KW-1185">Reference proteome</keyword>
<feature type="non-terminal residue" evidence="1">
    <location>
        <position position="1"/>
    </location>
</feature>
<gene>
    <name evidence="1" type="ORF">GDO81_019594</name>
</gene>
<protein>
    <submittedName>
        <fullName evidence="1">Uncharacterized protein</fullName>
    </submittedName>
</protein>
<dbReference type="AlphaFoldDB" id="A0AAV6Y9W9"/>
<evidence type="ECO:0000313" key="2">
    <source>
        <dbReference type="Proteomes" id="UP000824782"/>
    </source>
</evidence>
<dbReference type="Proteomes" id="UP000824782">
    <property type="component" value="Unassembled WGS sequence"/>
</dbReference>
<comment type="caution">
    <text evidence="1">The sequence shown here is derived from an EMBL/GenBank/DDBJ whole genome shotgun (WGS) entry which is preliminary data.</text>
</comment>
<reference evidence="1" key="1">
    <citation type="thesis" date="2020" institute="ProQuest LLC" country="789 East Eisenhower Parkway, Ann Arbor, MI, USA">
        <title>Comparative Genomics and Chromosome Evolution.</title>
        <authorList>
            <person name="Mudd A.B."/>
        </authorList>
    </citation>
    <scope>NUCLEOTIDE SEQUENCE</scope>
    <source>
        <strain evidence="1">237g6f4</strain>
        <tissue evidence="1">Blood</tissue>
    </source>
</reference>
<organism evidence="1 2">
    <name type="scientific">Engystomops pustulosus</name>
    <name type="common">Tungara frog</name>
    <name type="synonym">Physalaemus pustulosus</name>
    <dbReference type="NCBI Taxonomy" id="76066"/>
    <lineage>
        <taxon>Eukaryota</taxon>
        <taxon>Metazoa</taxon>
        <taxon>Chordata</taxon>
        <taxon>Craniata</taxon>
        <taxon>Vertebrata</taxon>
        <taxon>Euteleostomi</taxon>
        <taxon>Amphibia</taxon>
        <taxon>Batrachia</taxon>
        <taxon>Anura</taxon>
        <taxon>Neobatrachia</taxon>
        <taxon>Hyloidea</taxon>
        <taxon>Leptodactylidae</taxon>
        <taxon>Leiuperinae</taxon>
        <taxon>Engystomops</taxon>
    </lineage>
</organism>
<evidence type="ECO:0000313" key="1">
    <source>
        <dbReference type="EMBL" id="KAG8534424.1"/>
    </source>
</evidence>